<keyword evidence="3" id="KW-1185">Reference proteome</keyword>
<dbReference type="SUPFAM" id="SSF88713">
    <property type="entry name" value="Glycoside hydrolase/deacetylase"/>
    <property type="match status" value="1"/>
</dbReference>
<dbReference type="PROSITE" id="PS51677">
    <property type="entry name" value="NODB"/>
    <property type="match status" value="1"/>
</dbReference>
<organism evidence="2 3">
    <name type="scientific">Pusillimonas noertemannii</name>
    <dbReference type="NCBI Taxonomy" id="305977"/>
    <lineage>
        <taxon>Bacteria</taxon>
        <taxon>Pseudomonadati</taxon>
        <taxon>Pseudomonadota</taxon>
        <taxon>Betaproteobacteria</taxon>
        <taxon>Burkholderiales</taxon>
        <taxon>Alcaligenaceae</taxon>
        <taxon>Pusillimonas</taxon>
    </lineage>
</organism>
<protein>
    <submittedName>
        <fullName evidence="2">Polysaccharide deacetylase</fullName>
    </submittedName>
</protein>
<comment type="caution">
    <text evidence="2">The sequence shown here is derived from an EMBL/GenBank/DDBJ whole genome shotgun (WGS) entry which is preliminary data.</text>
</comment>
<sequence length="289" mass="32843">MQEANRFEYSPIVARPPLKLPDGNRVAVWVIPNVEHFLFDRPSTSITAVTTSLVPDVLNYSWRDYGPRVGFWRMLDVMNKHGIRGTAALNSDVCRFYPELIKAGNEHGWEWMAHGQNNSQMFTKLGEDEERELIAHVIDTIHDSTGKRPRGWLSPALTETVNTPDLLAEAGIEYTGNWVNDEQPYSMKVKSGSLVALPYAIEINDIPAFLDLKQSGEQFARMIRDTYDVLHEDARDSARVMAISIHPFLIGHPHRSKPFDQALQYIRDKGDAWFATGSEILDWYRSATA</sequence>
<proteinExistence type="predicted"/>
<dbReference type="AlphaFoldDB" id="A0A2U1CR95"/>
<dbReference type="GO" id="GO:0005975">
    <property type="term" value="P:carbohydrate metabolic process"/>
    <property type="evidence" value="ECO:0007669"/>
    <property type="project" value="InterPro"/>
</dbReference>
<feature type="domain" description="NodB homology" evidence="1">
    <location>
        <begin position="57"/>
        <end position="275"/>
    </location>
</feature>
<dbReference type="GO" id="GO:0016810">
    <property type="term" value="F:hydrolase activity, acting on carbon-nitrogen (but not peptide) bonds"/>
    <property type="evidence" value="ECO:0007669"/>
    <property type="project" value="InterPro"/>
</dbReference>
<dbReference type="InterPro" id="IPR002509">
    <property type="entry name" value="NODB_dom"/>
</dbReference>
<dbReference type="STRING" id="1231391.GCA_000308195_03215"/>
<accession>A0A2U1CR95</accession>
<dbReference type="Proteomes" id="UP000246145">
    <property type="component" value="Unassembled WGS sequence"/>
</dbReference>
<dbReference type="RefSeq" id="WP_116517506.1">
    <property type="nucleotide sequence ID" value="NZ_JACCEX010000001.1"/>
</dbReference>
<dbReference type="Gene3D" id="3.20.20.370">
    <property type="entry name" value="Glycoside hydrolase/deacetylase"/>
    <property type="match status" value="1"/>
</dbReference>
<dbReference type="Pfam" id="PF01522">
    <property type="entry name" value="Polysacc_deac_1"/>
    <property type="match status" value="1"/>
</dbReference>
<reference evidence="2 3" key="1">
    <citation type="submission" date="2018-04" db="EMBL/GenBank/DDBJ databases">
        <title>Genomic Encyclopedia of Type Strains, Phase IV (KMG-IV): sequencing the most valuable type-strain genomes for metagenomic binning, comparative biology and taxonomic classification.</title>
        <authorList>
            <person name="Goeker M."/>
        </authorList>
    </citation>
    <scope>NUCLEOTIDE SEQUENCE [LARGE SCALE GENOMIC DNA]</scope>
    <source>
        <strain evidence="2 3">DSM 10065</strain>
    </source>
</reference>
<dbReference type="CDD" id="cd10979">
    <property type="entry name" value="CE4_PuuE_like"/>
    <property type="match status" value="1"/>
</dbReference>
<dbReference type="PANTHER" id="PTHR43123">
    <property type="entry name" value="POLYSACCHARIDE DEACETYLASE-RELATED"/>
    <property type="match status" value="1"/>
</dbReference>
<name>A0A2U1CR95_9BURK</name>
<dbReference type="EMBL" id="QEKO01000001">
    <property type="protein sequence ID" value="PVY68321.1"/>
    <property type="molecule type" value="Genomic_DNA"/>
</dbReference>
<dbReference type="OrthoDB" id="9787041at2"/>
<dbReference type="PANTHER" id="PTHR43123:SF4">
    <property type="entry name" value="POLYSACCHARIDE DEACETYLASE"/>
    <property type="match status" value="1"/>
</dbReference>
<dbReference type="InterPro" id="IPR011330">
    <property type="entry name" value="Glyco_hydro/deAcase_b/a-brl"/>
</dbReference>
<evidence type="ECO:0000313" key="2">
    <source>
        <dbReference type="EMBL" id="PVY68321.1"/>
    </source>
</evidence>
<evidence type="ECO:0000259" key="1">
    <source>
        <dbReference type="PROSITE" id="PS51677"/>
    </source>
</evidence>
<gene>
    <name evidence="2" type="ORF">C7440_0716</name>
</gene>
<evidence type="ECO:0000313" key="3">
    <source>
        <dbReference type="Proteomes" id="UP000246145"/>
    </source>
</evidence>